<comment type="caution">
    <text evidence="2">The sequence shown here is derived from an EMBL/GenBank/DDBJ whole genome shotgun (WGS) entry which is preliminary data.</text>
</comment>
<dbReference type="PROSITE" id="PS51421">
    <property type="entry name" value="RAS"/>
    <property type="match status" value="1"/>
</dbReference>
<dbReference type="InterPro" id="IPR027417">
    <property type="entry name" value="P-loop_NTPase"/>
</dbReference>
<keyword evidence="3" id="KW-1185">Reference proteome</keyword>
<dbReference type="PROSITE" id="PS51420">
    <property type="entry name" value="RHO"/>
    <property type="match status" value="1"/>
</dbReference>
<dbReference type="InterPro" id="IPR005225">
    <property type="entry name" value="Small_GTP-bd"/>
</dbReference>
<dbReference type="GO" id="GO:0005525">
    <property type="term" value="F:GTP binding"/>
    <property type="evidence" value="ECO:0007669"/>
    <property type="project" value="InterPro"/>
</dbReference>
<dbReference type="PRINTS" id="PR00449">
    <property type="entry name" value="RASTRNSFRMNG"/>
</dbReference>
<dbReference type="InterPro" id="IPR001806">
    <property type="entry name" value="Small_GTPase"/>
</dbReference>
<dbReference type="SUPFAM" id="SSF52540">
    <property type="entry name" value="P-loop containing nucleoside triphosphate hydrolases"/>
    <property type="match status" value="1"/>
</dbReference>
<dbReference type="EMBL" id="JAOPGA020000224">
    <property type="protein sequence ID" value="KAL0477724.1"/>
    <property type="molecule type" value="Genomic_DNA"/>
</dbReference>
<name>A0AAW2YKR8_9EUKA</name>
<dbReference type="GO" id="GO:0003924">
    <property type="term" value="F:GTPase activity"/>
    <property type="evidence" value="ECO:0007669"/>
    <property type="project" value="InterPro"/>
</dbReference>
<dbReference type="Pfam" id="PF00071">
    <property type="entry name" value="Ras"/>
    <property type="match status" value="1"/>
</dbReference>
<sequence>MANEQRLSNRDKVDLKCVLLGDSGVGKTCILLRFLDNYYGDTRSTIGASYFKKTISVEDRTYQLGLWDTAGQGEDYLIERYDSLSSFYCRGAGAAVVTFDLTDRKSYESVNRWSDKLHSSNPEEHCFIVLVGTKMDLTATDRKVTSAEASQLARQIGAIAYVECSAKLGENIDQLFATVVNKYDDIVRKYPKNKTKEDAVNVNESSPAKERGCCG</sequence>
<dbReference type="SMART" id="SM00174">
    <property type="entry name" value="RHO"/>
    <property type="match status" value="1"/>
</dbReference>
<dbReference type="CDD" id="cd00154">
    <property type="entry name" value="Rab"/>
    <property type="match status" value="1"/>
</dbReference>
<keyword evidence="1" id="KW-0547">Nucleotide-binding</keyword>
<dbReference type="Proteomes" id="UP001431209">
    <property type="component" value="Unassembled WGS sequence"/>
</dbReference>
<evidence type="ECO:0000313" key="2">
    <source>
        <dbReference type="EMBL" id="KAL0477724.1"/>
    </source>
</evidence>
<organism evidence="2 3">
    <name type="scientific">Acrasis kona</name>
    <dbReference type="NCBI Taxonomy" id="1008807"/>
    <lineage>
        <taxon>Eukaryota</taxon>
        <taxon>Discoba</taxon>
        <taxon>Heterolobosea</taxon>
        <taxon>Tetramitia</taxon>
        <taxon>Eutetramitia</taxon>
        <taxon>Acrasidae</taxon>
        <taxon>Acrasis</taxon>
    </lineage>
</organism>
<dbReference type="Gene3D" id="3.40.50.300">
    <property type="entry name" value="P-loop containing nucleotide triphosphate hydrolases"/>
    <property type="match status" value="1"/>
</dbReference>
<reference evidence="2 3" key="1">
    <citation type="submission" date="2024-03" db="EMBL/GenBank/DDBJ databases">
        <title>The Acrasis kona genome and developmental transcriptomes reveal deep origins of eukaryotic multicellular pathways.</title>
        <authorList>
            <person name="Sheikh S."/>
            <person name="Fu C.-J."/>
            <person name="Brown M.W."/>
            <person name="Baldauf S.L."/>
        </authorList>
    </citation>
    <scope>NUCLEOTIDE SEQUENCE [LARGE SCALE GENOMIC DNA]</scope>
    <source>
        <strain evidence="2 3">ATCC MYA-3509</strain>
    </source>
</reference>
<evidence type="ECO:0000256" key="1">
    <source>
        <dbReference type="ARBA" id="ARBA00022741"/>
    </source>
</evidence>
<dbReference type="FunFam" id="3.40.50.300:FF:000808">
    <property type="entry name" value="Small GTP-binding protein, putative"/>
    <property type="match status" value="1"/>
</dbReference>
<proteinExistence type="predicted"/>
<gene>
    <name evidence="2" type="ORF">AKO1_005241</name>
</gene>
<accession>A0AAW2YKR8</accession>
<dbReference type="AlphaFoldDB" id="A0AAW2YKR8"/>
<dbReference type="PROSITE" id="PS51419">
    <property type="entry name" value="RAB"/>
    <property type="match status" value="1"/>
</dbReference>
<dbReference type="PANTHER" id="PTHR47978">
    <property type="match status" value="1"/>
</dbReference>
<dbReference type="SMART" id="SM00173">
    <property type="entry name" value="RAS"/>
    <property type="match status" value="1"/>
</dbReference>
<dbReference type="SMART" id="SM00175">
    <property type="entry name" value="RAB"/>
    <property type="match status" value="1"/>
</dbReference>
<dbReference type="NCBIfam" id="TIGR00231">
    <property type="entry name" value="small_GTP"/>
    <property type="match status" value="1"/>
</dbReference>
<evidence type="ECO:0000313" key="3">
    <source>
        <dbReference type="Proteomes" id="UP001431209"/>
    </source>
</evidence>
<protein>
    <submittedName>
        <fullName evidence="2">Rab24</fullName>
    </submittedName>
</protein>